<evidence type="ECO:0000256" key="3">
    <source>
        <dbReference type="ARBA" id="ARBA00022448"/>
    </source>
</evidence>
<evidence type="ECO:0000256" key="6">
    <source>
        <dbReference type="ARBA" id="ARBA00022927"/>
    </source>
</evidence>
<dbReference type="InterPro" id="IPR011989">
    <property type="entry name" value="ARM-like"/>
</dbReference>
<dbReference type="GO" id="GO:0031267">
    <property type="term" value="F:small GTPase binding"/>
    <property type="evidence" value="ECO:0007669"/>
    <property type="project" value="InterPro"/>
</dbReference>
<dbReference type="Proteomes" id="UP000054560">
    <property type="component" value="Unassembled WGS sequence"/>
</dbReference>
<dbReference type="Pfam" id="PF03810">
    <property type="entry name" value="IBN_N"/>
    <property type="match status" value="1"/>
</dbReference>
<dbReference type="InterPro" id="IPR040122">
    <property type="entry name" value="Importin_beta"/>
</dbReference>
<feature type="domain" description="Importin N-terminal" evidence="9">
    <location>
        <begin position="33"/>
        <end position="106"/>
    </location>
</feature>
<dbReference type="RefSeq" id="XP_014153004.1">
    <property type="nucleotide sequence ID" value="XM_014297529.1"/>
</dbReference>
<dbReference type="InterPro" id="IPR000357">
    <property type="entry name" value="HEAT"/>
</dbReference>
<name>A0A0L0FQP5_9EUKA</name>
<dbReference type="Pfam" id="PF02985">
    <property type="entry name" value="HEAT"/>
    <property type="match status" value="1"/>
</dbReference>
<keyword evidence="3" id="KW-0813">Transport</keyword>
<dbReference type="eggNOG" id="KOG2023">
    <property type="taxonomic scope" value="Eukaryota"/>
</dbReference>
<dbReference type="Pfam" id="PF13513">
    <property type="entry name" value="HEAT_EZ"/>
    <property type="match status" value="1"/>
</dbReference>
<dbReference type="GeneID" id="25909003"/>
<evidence type="ECO:0000256" key="7">
    <source>
        <dbReference type="ARBA" id="ARBA00023242"/>
    </source>
</evidence>
<dbReference type="GO" id="GO:0031981">
    <property type="term" value="C:nuclear lumen"/>
    <property type="evidence" value="ECO:0007669"/>
    <property type="project" value="UniProtKB-ARBA"/>
</dbReference>
<dbReference type="SUPFAM" id="SSF48371">
    <property type="entry name" value="ARM repeat"/>
    <property type="match status" value="1"/>
</dbReference>
<evidence type="ECO:0000256" key="2">
    <source>
        <dbReference type="ARBA" id="ARBA00004496"/>
    </source>
</evidence>
<dbReference type="InterPro" id="IPR001494">
    <property type="entry name" value="Importin-beta_N"/>
</dbReference>
<dbReference type="OrthoDB" id="951172at2759"/>
<gene>
    <name evidence="10" type="ORF">SARC_08499</name>
</gene>
<dbReference type="AlphaFoldDB" id="A0A0L0FQP5"/>
<keyword evidence="6" id="KW-0653">Protein transport</keyword>
<keyword evidence="11" id="KW-1185">Reference proteome</keyword>
<dbReference type="InterPro" id="IPR016024">
    <property type="entry name" value="ARM-type_fold"/>
</dbReference>
<accession>A0A0L0FQP5</accession>
<proteinExistence type="inferred from homology"/>
<dbReference type="GO" id="GO:0005737">
    <property type="term" value="C:cytoplasm"/>
    <property type="evidence" value="ECO:0007669"/>
    <property type="project" value="UniProtKB-SubCell"/>
</dbReference>
<dbReference type="PANTHER" id="PTHR10527">
    <property type="entry name" value="IMPORTIN BETA"/>
    <property type="match status" value="1"/>
</dbReference>
<dbReference type="STRING" id="667725.A0A0L0FQP5"/>
<reference evidence="10 11" key="1">
    <citation type="submission" date="2011-02" db="EMBL/GenBank/DDBJ databases">
        <title>The Genome Sequence of Sphaeroforma arctica JP610.</title>
        <authorList>
            <consortium name="The Broad Institute Genome Sequencing Platform"/>
            <person name="Russ C."/>
            <person name="Cuomo C."/>
            <person name="Young S.K."/>
            <person name="Zeng Q."/>
            <person name="Gargeya S."/>
            <person name="Alvarado L."/>
            <person name="Berlin A."/>
            <person name="Chapman S.B."/>
            <person name="Chen Z."/>
            <person name="Freedman E."/>
            <person name="Gellesch M."/>
            <person name="Goldberg J."/>
            <person name="Griggs A."/>
            <person name="Gujja S."/>
            <person name="Heilman E."/>
            <person name="Heiman D."/>
            <person name="Howarth C."/>
            <person name="Mehta T."/>
            <person name="Neiman D."/>
            <person name="Pearson M."/>
            <person name="Roberts A."/>
            <person name="Saif S."/>
            <person name="Shea T."/>
            <person name="Shenoy N."/>
            <person name="Sisk P."/>
            <person name="Stolte C."/>
            <person name="Sykes S."/>
            <person name="White J."/>
            <person name="Yandava C."/>
            <person name="Burger G."/>
            <person name="Gray M.W."/>
            <person name="Holland P.W.H."/>
            <person name="King N."/>
            <person name="Lang F.B.F."/>
            <person name="Roger A.J."/>
            <person name="Ruiz-Trillo I."/>
            <person name="Haas B."/>
            <person name="Nusbaum C."/>
            <person name="Birren B."/>
        </authorList>
    </citation>
    <scope>NUCLEOTIDE SEQUENCE [LARGE SCALE GENOMIC DNA]</scope>
    <source>
        <strain evidence="10 11">JP610</strain>
    </source>
</reference>
<organism evidence="10 11">
    <name type="scientific">Sphaeroforma arctica JP610</name>
    <dbReference type="NCBI Taxonomy" id="667725"/>
    <lineage>
        <taxon>Eukaryota</taxon>
        <taxon>Ichthyosporea</taxon>
        <taxon>Ichthyophonida</taxon>
        <taxon>Sphaeroforma</taxon>
    </lineage>
</organism>
<comment type="similarity">
    <text evidence="8">Belongs to the importin beta family. Importin beta-2 subfamily.</text>
</comment>
<evidence type="ECO:0000256" key="5">
    <source>
        <dbReference type="ARBA" id="ARBA00022737"/>
    </source>
</evidence>
<evidence type="ECO:0000256" key="4">
    <source>
        <dbReference type="ARBA" id="ARBA00022490"/>
    </source>
</evidence>
<comment type="subcellular location">
    <subcellularLocation>
        <location evidence="2">Cytoplasm</location>
    </subcellularLocation>
    <subcellularLocation>
        <location evidence="1">Nucleus</location>
    </subcellularLocation>
</comment>
<keyword evidence="7" id="KW-0539">Nucleus</keyword>
<dbReference type="FunFam" id="1.25.10.10:FF:000028">
    <property type="entry name" value="Transportin-1 isoform 1"/>
    <property type="match status" value="1"/>
</dbReference>
<sequence>MAMFQPDQKWLDEILMLLSESQSPNRDIQMKVQETIEHYNQSPDFNMYLLHILTQMKPVDGEDPATTQRRDALRSLAGIILKNNIRIRYETFPPNIREYIKMNCQICIGDRSPLIRATVGILVTTLCLYDKTVMESFLHNLCQLVDSGDELVVEGAVGALNKVCEDSAHQITQMPSQPLNTVIPKLIQLCACDRPRVVVLALGTLNHFIMKETTGMMQFAQAFAETLFQLANNDITEVRLRVCQGMVKLLEAKIDILVPQMDNIIPYMLMCTQHPDQKVALEACEFWLAFADPQTAWEYLPKYLDQLIPTLLKGMRYSESDQILLCADEDNHMIPDREEDIAPQHAKISARKAVEVADSDDENDEYGDENDGSLEWNLRKCSAAALDYLAVVFQDHLLPILLPLIEKDLQSENWVERECGILALGAISEGCMNGMLEFLPGLVVFLIDHCLGDAKSIVRSITCWTLSRYSQWIVTTPPEQEGQYPYLRNLIEKMLECVLDNNKRVQEAACSAFATLEEEAGTRLVPYLDDILKYLVAAFDKYQHKNLLILYDAIGTLADCVTSCLNQPQYIEVIMPPFIVKWNQLPDDSRDLFPLLECLSSLASALGIGFLPYAEGVFERCNRLLHSTLHAYQTLSQDPNANIVPPDKDFMIVALDLLSGMAEGLGSDLESLVANSHLMLLIMECMKDPVPEVRQSAFALLGDLTKACWPHVKPHIQVILPCVSQNLDTNYISVCNNACWAFGEVAMKFGPEIQPSVPVILTHLVKIINREHTPKTLIENCAITLGRLGLVCPREVAPHLELFMLPWCQSMRNIHDNGEKDSAFRGVCHMIMLNPEGVDRTFLWFCDAVASWQNVEPDLDDMFKTILMAFKQRIGANWDSFFMQFPDVLRHRLQEKYGL</sequence>
<keyword evidence="5" id="KW-0677">Repeat</keyword>
<protein>
    <submittedName>
        <fullName evidence="10">Transportin-1</fullName>
    </submittedName>
</protein>
<evidence type="ECO:0000313" key="10">
    <source>
        <dbReference type="EMBL" id="KNC79102.1"/>
    </source>
</evidence>
<dbReference type="Gene3D" id="1.25.10.10">
    <property type="entry name" value="Leucine-rich Repeat Variant"/>
    <property type="match status" value="1"/>
</dbReference>
<evidence type="ECO:0000313" key="11">
    <source>
        <dbReference type="Proteomes" id="UP000054560"/>
    </source>
</evidence>
<evidence type="ECO:0000256" key="8">
    <source>
        <dbReference type="ARBA" id="ARBA00038423"/>
    </source>
</evidence>
<keyword evidence="4" id="KW-0963">Cytoplasm</keyword>
<evidence type="ECO:0000259" key="9">
    <source>
        <dbReference type="Pfam" id="PF03810"/>
    </source>
</evidence>
<evidence type="ECO:0000256" key="1">
    <source>
        <dbReference type="ARBA" id="ARBA00004123"/>
    </source>
</evidence>
<dbReference type="GO" id="GO:0006606">
    <property type="term" value="P:protein import into nucleus"/>
    <property type="evidence" value="ECO:0007669"/>
    <property type="project" value="InterPro"/>
</dbReference>
<dbReference type="EMBL" id="KQ242365">
    <property type="protein sequence ID" value="KNC79102.1"/>
    <property type="molecule type" value="Genomic_DNA"/>
</dbReference>